<sequence>MTAPRQPSAPQGATAKPAGPGRPKDMGKRAAILEAAKRMFTQHGFDGASMDQIAAEAGVSKLTVYSHFGDKDALFLAAVESHCDLSLPSSLFEPSPDTPLRDRLMDIAHAFYSMVTAPEAVAGHRMLCSPQMSNSGLPKLFWDAGPMRVQSDFSALLERRIKAGELEIPDVARAAGQFFSLLKGEPHACLVFGGPGPAEDEIQAHLASAVDLFLRAYQVRDTAAGKPAASGRSRR</sequence>
<evidence type="ECO:0000256" key="3">
    <source>
        <dbReference type="ARBA" id="ARBA00023163"/>
    </source>
</evidence>
<evidence type="ECO:0000256" key="2">
    <source>
        <dbReference type="ARBA" id="ARBA00023125"/>
    </source>
</evidence>
<keyword evidence="3" id="KW-0804">Transcription</keyword>
<dbReference type="InterPro" id="IPR039536">
    <property type="entry name" value="TetR_C_Proteobacteria"/>
</dbReference>
<dbReference type="PANTHER" id="PTHR30055:SF146">
    <property type="entry name" value="HTH-TYPE TRANSCRIPTIONAL DUAL REGULATOR CECR"/>
    <property type="match status" value="1"/>
</dbReference>
<dbReference type="Gene3D" id="1.10.10.60">
    <property type="entry name" value="Homeodomain-like"/>
    <property type="match status" value="1"/>
</dbReference>
<dbReference type="InterPro" id="IPR050109">
    <property type="entry name" value="HTH-type_TetR-like_transc_reg"/>
</dbReference>
<dbReference type="PROSITE" id="PS50977">
    <property type="entry name" value="HTH_TETR_2"/>
    <property type="match status" value="1"/>
</dbReference>
<accession>A0A3D8V8S0</accession>
<dbReference type="AlphaFoldDB" id="A0A3D8V8S0"/>
<dbReference type="GO" id="GO:0000976">
    <property type="term" value="F:transcription cis-regulatory region binding"/>
    <property type="evidence" value="ECO:0007669"/>
    <property type="project" value="TreeGrafter"/>
</dbReference>
<dbReference type="SUPFAM" id="SSF46689">
    <property type="entry name" value="Homeodomain-like"/>
    <property type="match status" value="1"/>
</dbReference>
<name>A0A3D8V8S0_9GAMM</name>
<keyword evidence="5" id="KW-1185">Reference proteome</keyword>
<dbReference type="RefSeq" id="WP_115844221.1">
    <property type="nucleotide sequence ID" value="NZ_CP046603.1"/>
</dbReference>
<protein>
    <submittedName>
        <fullName evidence="4">TetR/AcrR family transcriptional regulator</fullName>
    </submittedName>
</protein>
<dbReference type="Pfam" id="PF14246">
    <property type="entry name" value="TetR_C_7"/>
    <property type="match status" value="1"/>
</dbReference>
<dbReference type="InterPro" id="IPR001647">
    <property type="entry name" value="HTH_TetR"/>
</dbReference>
<dbReference type="FunFam" id="1.10.10.60:FF:000141">
    <property type="entry name" value="TetR family transcriptional regulator"/>
    <property type="match status" value="1"/>
</dbReference>
<comment type="caution">
    <text evidence="4">The sequence shown here is derived from an EMBL/GenBank/DDBJ whole genome shotgun (WGS) entry which is preliminary data.</text>
</comment>
<proteinExistence type="predicted"/>
<organism evidence="4 5">
    <name type="scientific">Lysobacter soli</name>
    <dbReference type="NCBI Taxonomy" id="453783"/>
    <lineage>
        <taxon>Bacteria</taxon>
        <taxon>Pseudomonadati</taxon>
        <taxon>Pseudomonadota</taxon>
        <taxon>Gammaproteobacteria</taxon>
        <taxon>Lysobacterales</taxon>
        <taxon>Lysobacteraceae</taxon>
        <taxon>Lysobacter</taxon>
    </lineage>
</organism>
<evidence type="ECO:0000313" key="4">
    <source>
        <dbReference type="EMBL" id="RDY65673.1"/>
    </source>
</evidence>
<gene>
    <name evidence="4" type="ORF">DX912_16285</name>
</gene>
<dbReference type="OrthoDB" id="8535430at2"/>
<dbReference type="SUPFAM" id="SSF48498">
    <property type="entry name" value="Tetracyclin repressor-like, C-terminal domain"/>
    <property type="match status" value="1"/>
</dbReference>
<dbReference type="Gene3D" id="1.10.357.10">
    <property type="entry name" value="Tetracycline Repressor, domain 2"/>
    <property type="match status" value="1"/>
</dbReference>
<keyword evidence="1" id="KW-0805">Transcription regulation</keyword>
<dbReference type="EMBL" id="QTJR01000015">
    <property type="protein sequence ID" value="RDY65673.1"/>
    <property type="molecule type" value="Genomic_DNA"/>
</dbReference>
<dbReference type="Proteomes" id="UP000256829">
    <property type="component" value="Unassembled WGS sequence"/>
</dbReference>
<dbReference type="PRINTS" id="PR00455">
    <property type="entry name" value="HTHTETR"/>
</dbReference>
<dbReference type="PANTHER" id="PTHR30055">
    <property type="entry name" value="HTH-TYPE TRANSCRIPTIONAL REGULATOR RUTR"/>
    <property type="match status" value="1"/>
</dbReference>
<keyword evidence="2" id="KW-0238">DNA-binding</keyword>
<evidence type="ECO:0000313" key="5">
    <source>
        <dbReference type="Proteomes" id="UP000256829"/>
    </source>
</evidence>
<reference evidence="4 5" key="1">
    <citation type="submission" date="2018-08" db="EMBL/GenBank/DDBJ databases">
        <title>Lysobacter soli KCTC 22011, whole genome shotgun sequence.</title>
        <authorList>
            <person name="Zhang X."/>
            <person name="Feng G."/>
            <person name="Zhu H."/>
        </authorList>
    </citation>
    <scope>NUCLEOTIDE SEQUENCE [LARGE SCALE GENOMIC DNA]</scope>
    <source>
        <strain evidence="4 5">KCTC 22011</strain>
    </source>
</reference>
<dbReference type="InterPro" id="IPR009057">
    <property type="entry name" value="Homeodomain-like_sf"/>
</dbReference>
<evidence type="ECO:0000256" key="1">
    <source>
        <dbReference type="ARBA" id="ARBA00023015"/>
    </source>
</evidence>
<dbReference type="GO" id="GO:0003700">
    <property type="term" value="F:DNA-binding transcription factor activity"/>
    <property type="evidence" value="ECO:0007669"/>
    <property type="project" value="TreeGrafter"/>
</dbReference>
<dbReference type="InterPro" id="IPR036271">
    <property type="entry name" value="Tet_transcr_reg_TetR-rel_C_sf"/>
</dbReference>
<dbReference type="Pfam" id="PF00440">
    <property type="entry name" value="TetR_N"/>
    <property type="match status" value="1"/>
</dbReference>